<evidence type="ECO:0000256" key="2">
    <source>
        <dbReference type="SAM" id="SignalP"/>
    </source>
</evidence>
<organism evidence="6">
    <name type="scientific">Hymenolepis diminuta</name>
    <name type="common">Rat tapeworm</name>
    <dbReference type="NCBI Taxonomy" id="6216"/>
    <lineage>
        <taxon>Eukaryota</taxon>
        <taxon>Metazoa</taxon>
        <taxon>Spiralia</taxon>
        <taxon>Lophotrochozoa</taxon>
        <taxon>Platyhelminthes</taxon>
        <taxon>Cestoda</taxon>
        <taxon>Eucestoda</taxon>
        <taxon>Cyclophyllidea</taxon>
        <taxon>Hymenolepididae</taxon>
        <taxon>Hymenolepis</taxon>
    </lineage>
</organism>
<dbReference type="WBParaSite" id="HDID_0000421101-mRNA-1">
    <property type="protein sequence ID" value="HDID_0000421101-mRNA-1"/>
    <property type="gene ID" value="HDID_0000421101"/>
</dbReference>
<dbReference type="PANTHER" id="PTHR12612">
    <property type="entry name" value="NUCLEAR TRANSPORT FACTOR 2"/>
    <property type="match status" value="1"/>
</dbReference>
<feature type="compositionally biased region" description="Pro residues" evidence="1">
    <location>
        <begin position="195"/>
        <end position="237"/>
    </location>
</feature>
<dbReference type="OrthoDB" id="25408at2759"/>
<feature type="domain" description="NTF2" evidence="3">
    <location>
        <begin position="578"/>
        <end position="695"/>
    </location>
</feature>
<accession>A0A0R3SH01</accession>
<evidence type="ECO:0000313" key="5">
    <source>
        <dbReference type="Proteomes" id="UP000274504"/>
    </source>
</evidence>
<dbReference type="InterPro" id="IPR009038">
    <property type="entry name" value="GOLD_dom"/>
</dbReference>
<reference evidence="6" key="1">
    <citation type="submission" date="2017-02" db="UniProtKB">
        <authorList>
            <consortium name="WormBaseParasite"/>
        </authorList>
    </citation>
    <scope>IDENTIFICATION</scope>
</reference>
<proteinExistence type="predicted"/>
<dbReference type="Proteomes" id="UP000274504">
    <property type="component" value="Unassembled WGS sequence"/>
</dbReference>
<feature type="compositionally biased region" description="Basic and acidic residues" evidence="1">
    <location>
        <begin position="256"/>
        <end position="265"/>
    </location>
</feature>
<dbReference type="Pfam" id="PF01105">
    <property type="entry name" value="EMP24_GP25L"/>
    <property type="match status" value="1"/>
</dbReference>
<evidence type="ECO:0000313" key="4">
    <source>
        <dbReference type="EMBL" id="VDL45629.1"/>
    </source>
</evidence>
<feature type="chain" id="PRO_5043131297" evidence="2">
    <location>
        <begin position="19"/>
        <end position="697"/>
    </location>
</feature>
<dbReference type="GO" id="GO:0006913">
    <property type="term" value="P:nucleocytoplasmic transport"/>
    <property type="evidence" value="ECO:0007669"/>
    <property type="project" value="InterPro"/>
</dbReference>
<evidence type="ECO:0000256" key="1">
    <source>
        <dbReference type="SAM" id="MobiDB-lite"/>
    </source>
</evidence>
<dbReference type="PROSITE" id="PS50177">
    <property type="entry name" value="NTF2_DOMAIN"/>
    <property type="match status" value="1"/>
</dbReference>
<keyword evidence="2" id="KW-0732">Signal</keyword>
<dbReference type="STRING" id="6216.A0A0R3SH01"/>
<dbReference type="Gene3D" id="3.10.450.50">
    <property type="match status" value="1"/>
</dbReference>
<feature type="region of interest" description="Disordered" evidence="1">
    <location>
        <begin position="176"/>
        <end position="289"/>
    </location>
</feature>
<dbReference type="EMBL" id="UYSG01001521">
    <property type="protein sequence ID" value="VDL45629.1"/>
    <property type="molecule type" value="Genomic_DNA"/>
</dbReference>
<dbReference type="InterPro" id="IPR032710">
    <property type="entry name" value="NTF2-like_dom_sf"/>
</dbReference>
<dbReference type="AlphaFoldDB" id="A0A0R3SH01"/>
<feature type="compositionally biased region" description="Low complexity" evidence="1">
    <location>
        <begin position="176"/>
        <end position="194"/>
    </location>
</feature>
<dbReference type="InterPro" id="IPR045875">
    <property type="entry name" value="NTF2"/>
</dbReference>
<dbReference type="SUPFAM" id="SSF54427">
    <property type="entry name" value="NTF2-like"/>
    <property type="match status" value="1"/>
</dbReference>
<dbReference type="InterPro" id="IPR018222">
    <property type="entry name" value="Nuclear_transport_factor_2_euk"/>
</dbReference>
<gene>
    <name evidence="4" type="ORF">HDID_LOCUS4209</name>
</gene>
<feature type="signal peptide" evidence="2">
    <location>
        <begin position="1"/>
        <end position="18"/>
    </location>
</feature>
<protein>
    <submittedName>
        <fullName evidence="6">NTF2 domain-containing protein</fullName>
    </submittedName>
</protein>
<name>A0A0R3SH01_HYMDI</name>
<dbReference type="PROSITE" id="PS51257">
    <property type="entry name" value="PROKAR_LIPOPROTEIN"/>
    <property type="match status" value="1"/>
</dbReference>
<evidence type="ECO:0000259" key="3">
    <source>
        <dbReference type="PROSITE" id="PS50177"/>
    </source>
</evidence>
<dbReference type="SMART" id="SM01190">
    <property type="entry name" value="EMP24_GP25L"/>
    <property type="match status" value="1"/>
</dbReference>
<reference evidence="4 5" key="2">
    <citation type="submission" date="2018-11" db="EMBL/GenBank/DDBJ databases">
        <authorList>
            <consortium name="Pathogen Informatics"/>
        </authorList>
    </citation>
    <scope>NUCLEOTIDE SEQUENCE [LARGE SCALE GENOMIC DNA]</scope>
</reference>
<sequence length="697" mass="77986">MKSSSVFVFLVLSSCILAQVDQGAPPVQQQQNFAGQDINAGVFQNKDFNQQQTVQQQVQSLNPPPQGAVPVQNFNQMPSQQVPQRQFDAPPQQPNFVPMQQQPNGVPPINQFPQQQFGNVPPVQQQQPNVNFQQSNAVPQQSQQFNVPPVQQQQQQFNAPPTNFQQQPPIVPMQPMGQQVPPVPQQVPSFQQQAPPVPQPIPPVPHQAPPVPPVPHQAPPVPPVPQQVPPVPQPTPPVQQHTPRLQPITPPPAPHIHNEGPKRTYDNQVHNSVPPKSRQKKFEPPSVINNDNELDFYSRLPSPLVSDSEITQSIASIRPFLTLTVNVTSGIKDCYFYEAPTSFVVDVQVIGSEGGMDIGLSVIDPSGLPIVKRGPSSDTSVTIAVQPDYRERAYAICLDNRKASYGRKKVYLGIELHIDWQNPNPVEKEIMEKMKTNLRAASSSVDFKAMFNNIERVVNSLDRIGGLLQRSQRLQQRSRNYLAADRAMMLANKERVTSWSTFQACILILVGIFQTLLIRSLFDENSSLHRLWIRGSRSYTQRPTASYHHPAMATSETIQPVDLTDPAEKATWQIAHQAAEKISTVYYRAFDKQGRPDISTFFVENSSLIWNGNQVVGRQAIVEFLAKKLPKSMTTVHTLSAQPVQKALCGDKNVVMVNTLGSIRFEGHPSKMFSEVFFLIKEENLWRIQSSAFRTFD</sequence>
<evidence type="ECO:0000313" key="6">
    <source>
        <dbReference type="WBParaSite" id="HDID_0000421101-mRNA-1"/>
    </source>
</evidence>